<dbReference type="GO" id="GO:0005351">
    <property type="term" value="F:carbohydrate:proton symporter activity"/>
    <property type="evidence" value="ECO:0007669"/>
    <property type="project" value="TreeGrafter"/>
</dbReference>
<dbReference type="InterPro" id="IPR050360">
    <property type="entry name" value="MFS_Sugar_Transporters"/>
</dbReference>
<dbReference type="AlphaFoldDB" id="A0AA38LTX0"/>
<sequence>MSAIRSNSYTHEEKEKDEHHEGGEPTSLENVHFAHMSAEERTAAFQLARSIDPGPATFSMRYLTFFLSCFVAIVCSCDTGFDTTIMSSVNSMTQFQTYFGLVSASTGTGILFGIYTVGGVCAFFPNIYLPDKIGRRYSMFYGNGLLIIGALISANAKSYEMLLGGRWLTGFGCSTAALAAKLWLSEIAPASSRGRYMGVLNSFYYVGQILATGVAIPLGRVDTEYSWRTCLYLQLGPAVINCAFVLFIKESPRWLYARGHRDRAVDILAKYHSATGDIESPVVKLEIQEIEAAISLEGGDRQFWNFKKVFDSPSNRYRFGLCAMISCWGQLAGNGLITYFLPVLLGLAGITNRDTQRQLNLVNSITSMCGALTGSAVVDHVGRRKLLLTGLTCACVGMFIVGSLLSPAGEQSKTRADAGISFIFLFMVFFSFGMTPLQGLYPAEVLTFENRAKGLSLQAWVTSAVSCINTFGLPPALGSLGYIVYFIFGAWDIVGVATVYTFAVETKQLSLEEMSEVFEAPNPKKRSFELAAAARARVKKEKELGRA</sequence>
<comment type="similarity">
    <text evidence="2 8">Belongs to the major facilitator superfamily. Sugar transporter (TC 2.A.1.1) family.</text>
</comment>
<comment type="caution">
    <text evidence="12">The sequence shown here is derived from an EMBL/GenBank/DDBJ whole genome shotgun (WGS) entry which is preliminary data.</text>
</comment>
<dbReference type="PANTHER" id="PTHR48022:SF79">
    <property type="entry name" value="LACTOSE PERMEASE, PUTATIVE (AFU_ORTHOLOGUE AFUA_6G01860)-RELATED"/>
    <property type="match status" value="1"/>
</dbReference>
<dbReference type="InterPro" id="IPR036259">
    <property type="entry name" value="MFS_trans_sf"/>
</dbReference>
<dbReference type="Proteomes" id="UP001164286">
    <property type="component" value="Unassembled WGS sequence"/>
</dbReference>
<proteinExistence type="inferred from homology"/>
<accession>A0AA38LTX0</accession>
<dbReference type="InterPro" id="IPR020846">
    <property type="entry name" value="MFS_dom"/>
</dbReference>
<dbReference type="FunFam" id="1.20.1250.20:FF:000134">
    <property type="entry name" value="MFS sugar transporter protein"/>
    <property type="match status" value="1"/>
</dbReference>
<dbReference type="GeneID" id="77730233"/>
<reference evidence="12" key="1">
    <citation type="journal article" date="2022" name="G3 (Bethesda)">
        <title>High quality genome of the basidiomycete yeast Dioszegia hungarica PDD-24b-2 isolated from cloud water.</title>
        <authorList>
            <person name="Jarrige D."/>
            <person name="Haridas S."/>
            <person name="Bleykasten-Grosshans C."/>
            <person name="Joly M."/>
            <person name="Nadalig T."/>
            <person name="Sancelme M."/>
            <person name="Vuilleumier S."/>
            <person name="Grigoriev I.V."/>
            <person name="Amato P."/>
            <person name="Bringel F."/>
        </authorList>
    </citation>
    <scope>NUCLEOTIDE SEQUENCE</scope>
    <source>
        <strain evidence="12">PDD-24b-2</strain>
    </source>
</reference>
<dbReference type="SUPFAM" id="SSF103473">
    <property type="entry name" value="MFS general substrate transporter"/>
    <property type="match status" value="1"/>
</dbReference>
<keyword evidence="5 10" id="KW-1133">Transmembrane helix</keyword>
<evidence type="ECO:0000256" key="8">
    <source>
        <dbReference type="RuleBase" id="RU003346"/>
    </source>
</evidence>
<evidence type="ECO:0000256" key="10">
    <source>
        <dbReference type="SAM" id="Phobius"/>
    </source>
</evidence>
<evidence type="ECO:0000256" key="7">
    <source>
        <dbReference type="ARBA" id="ARBA00049119"/>
    </source>
</evidence>
<feature type="transmembrane region" description="Helical" evidence="10">
    <location>
        <begin position="317"/>
        <end position="341"/>
    </location>
</feature>
<gene>
    <name evidence="12" type="ORF">MKK02DRAFT_40268</name>
</gene>
<dbReference type="PANTHER" id="PTHR48022">
    <property type="entry name" value="PLASTIDIC GLUCOSE TRANSPORTER 4"/>
    <property type="match status" value="1"/>
</dbReference>
<protein>
    <submittedName>
        <fullName evidence="12">General substrate transporter</fullName>
    </submittedName>
</protein>
<feature type="transmembrane region" description="Helical" evidence="10">
    <location>
        <begin position="62"/>
        <end position="81"/>
    </location>
</feature>
<feature type="transmembrane region" description="Helical" evidence="10">
    <location>
        <begin position="137"/>
        <end position="155"/>
    </location>
</feature>
<feature type="transmembrane region" description="Helical" evidence="10">
    <location>
        <begin position="231"/>
        <end position="248"/>
    </location>
</feature>
<feature type="compositionally biased region" description="Basic and acidic residues" evidence="9">
    <location>
        <begin position="10"/>
        <end position="23"/>
    </location>
</feature>
<keyword evidence="13" id="KW-1185">Reference proteome</keyword>
<dbReference type="InterPro" id="IPR005828">
    <property type="entry name" value="MFS_sugar_transport-like"/>
</dbReference>
<evidence type="ECO:0000256" key="4">
    <source>
        <dbReference type="ARBA" id="ARBA00022692"/>
    </source>
</evidence>
<evidence type="ECO:0000313" key="13">
    <source>
        <dbReference type="Proteomes" id="UP001164286"/>
    </source>
</evidence>
<dbReference type="Pfam" id="PF00083">
    <property type="entry name" value="Sugar_tr"/>
    <property type="match status" value="1"/>
</dbReference>
<comment type="subcellular location">
    <subcellularLocation>
        <location evidence="1">Membrane</location>
        <topology evidence="1">Multi-pass membrane protein</topology>
    </subcellularLocation>
</comment>
<feature type="transmembrane region" description="Helical" evidence="10">
    <location>
        <begin position="418"/>
        <end position="437"/>
    </location>
</feature>
<feature type="transmembrane region" description="Helical" evidence="10">
    <location>
        <begin position="386"/>
        <end position="406"/>
    </location>
</feature>
<dbReference type="RefSeq" id="XP_052942883.1">
    <property type="nucleotide sequence ID" value="XM_053091028.1"/>
</dbReference>
<keyword evidence="3 8" id="KW-0813">Transport</keyword>
<feature type="transmembrane region" description="Helical" evidence="10">
    <location>
        <begin position="101"/>
        <end position="125"/>
    </location>
</feature>
<evidence type="ECO:0000256" key="1">
    <source>
        <dbReference type="ARBA" id="ARBA00004141"/>
    </source>
</evidence>
<keyword evidence="6 10" id="KW-0472">Membrane</keyword>
<evidence type="ECO:0000313" key="12">
    <source>
        <dbReference type="EMBL" id="KAI9633106.1"/>
    </source>
</evidence>
<dbReference type="GO" id="GO:0016020">
    <property type="term" value="C:membrane"/>
    <property type="evidence" value="ECO:0007669"/>
    <property type="project" value="UniProtKB-SubCell"/>
</dbReference>
<dbReference type="Gene3D" id="1.20.1250.20">
    <property type="entry name" value="MFS general substrate transporter like domains"/>
    <property type="match status" value="1"/>
</dbReference>
<feature type="region of interest" description="Disordered" evidence="9">
    <location>
        <begin position="1"/>
        <end position="26"/>
    </location>
</feature>
<feature type="domain" description="Major facilitator superfamily (MFS) profile" evidence="11">
    <location>
        <begin position="68"/>
        <end position="507"/>
    </location>
</feature>
<comment type="catalytic activity">
    <reaction evidence="7">
        <text>myo-inositol(out) + H(+)(out) = myo-inositol(in) + H(+)(in)</text>
        <dbReference type="Rhea" id="RHEA:60364"/>
        <dbReference type="ChEBI" id="CHEBI:15378"/>
        <dbReference type="ChEBI" id="CHEBI:17268"/>
    </reaction>
</comment>
<name>A0AA38LTX0_9TREE</name>
<keyword evidence="4 10" id="KW-0812">Transmembrane</keyword>
<evidence type="ECO:0000256" key="2">
    <source>
        <dbReference type="ARBA" id="ARBA00010992"/>
    </source>
</evidence>
<dbReference type="PROSITE" id="PS00216">
    <property type="entry name" value="SUGAR_TRANSPORT_1"/>
    <property type="match status" value="1"/>
</dbReference>
<evidence type="ECO:0000256" key="9">
    <source>
        <dbReference type="SAM" id="MobiDB-lite"/>
    </source>
</evidence>
<dbReference type="NCBIfam" id="TIGR00879">
    <property type="entry name" value="SP"/>
    <property type="match status" value="1"/>
</dbReference>
<evidence type="ECO:0000259" key="11">
    <source>
        <dbReference type="PROSITE" id="PS50850"/>
    </source>
</evidence>
<dbReference type="EMBL" id="JAKWFO010000012">
    <property type="protein sequence ID" value="KAI9633106.1"/>
    <property type="molecule type" value="Genomic_DNA"/>
</dbReference>
<evidence type="ECO:0000256" key="5">
    <source>
        <dbReference type="ARBA" id="ARBA00022989"/>
    </source>
</evidence>
<evidence type="ECO:0000256" key="3">
    <source>
        <dbReference type="ARBA" id="ARBA00022448"/>
    </source>
</evidence>
<feature type="transmembrane region" description="Helical" evidence="10">
    <location>
        <begin position="483"/>
        <end position="504"/>
    </location>
</feature>
<feature type="transmembrane region" description="Helical" evidence="10">
    <location>
        <begin position="196"/>
        <end position="219"/>
    </location>
</feature>
<organism evidence="12 13">
    <name type="scientific">Dioszegia hungarica</name>
    <dbReference type="NCBI Taxonomy" id="4972"/>
    <lineage>
        <taxon>Eukaryota</taxon>
        <taxon>Fungi</taxon>
        <taxon>Dikarya</taxon>
        <taxon>Basidiomycota</taxon>
        <taxon>Agaricomycotina</taxon>
        <taxon>Tremellomycetes</taxon>
        <taxon>Tremellales</taxon>
        <taxon>Bulleribasidiaceae</taxon>
        <taxon>Dioszegia</taxon>
    </lineage>
</organism>
<dbReference type="InterPro" id="IPR003663">
    <property type="entry name" value="Sugar/inositol_transpt"/>
</dbReference>
<dbReference type="InterPro" id="IPR005829">
    <property type="entry name" value="Sugar_transporter_CS"/>
</dbReference>
<evidence type="ECO:0000256" key="6">
    <source>
        <dbReference type="ARBA" id="ARBA00023136"/>
    </source>
</evidence>
<feature type="transmembrane region" description="Helical" evidence="10">
    <location>
        <begin position="167"/>
        <end position="184"/>
    </location>
</feature>
<dbReference type="PROSITE" id="PS50850">
    <property type="entry name" value="MFS"/>
    <property type="match status" value="1"/>
</dbReference>